<sequence length="116" mass="13074">MNQIKKLEIILVILYLIASLVAFFVINFLFVGVLVGGALAVIDWFILKRMSFGWVKKGKFSFFGNIARLIAIAVLIILSYKLLLYSFVGLVIGFSIMPVAVFVYFVLYGKKLDREG</sequence>
<dbReference type="RefSeq" id="WP_086032876.1">
    <property type="nucleotide sequence ID" value="NZ_MDSU01000001.1"/>
</dbReference>
<name>A0A1X4XZI1_9BACT</name>
<dbReference type="Proteomes" id="UP000194141">
    <property type="component" value="Unassembled WGS sequence"/>
</dbReference>
<comment type="caution">
    <text evidence="2">The sequence shown here is derived from an EMBL/GenBank/DDBJ whole genome shotgun (WGS) entry which is preliminary data.</text>
</comment>
<dbReference type="OrthoDB" id="9989114at2"/>
<keyword evidence="1" id="KW-0812">Transmembrane</keyword>
<reference evidence="2 3" key="1">
    <citation type="journal article" date="2017" name="Front. Microbiol.">
        <title>Genome Sequence of Desulfurella amilsii Strain TR1 and Comparative Genomics of Desulfurellaceae Family.</title>
        <authorList>
            <person name="Florentino A.P."/>
            <person name="Stams A.J."/>
            <person name="Sanchez-Andrea I."/>
        </authorList>
    </citation>
    <scope>NUCLEOTIDE SEQUENCE [LARGE SCALE GENOMIC DNA]</scope>
    <source>
        <strain evidence="2 3">TR1</strain>
    </source>
</reference>
<feature type="transmembrane region" description="Helical" evidence="1">
    <location>
        <begin position="7"/>
        <end position="24"/>
    </location>
</feature>
<evidence type="ECO:0000256" key="1">
    <source>
        <dbReference type="SAM" id="Phobius"/>
    </source>
</evidence>
<dbReference type="EMBL" id="MDSU01000001">
    <property type="protein sequence ID" value="OSS42945.1"/>
    <property type="molecule type" value="Genomic_DNA"/>
</dbReference>
<dbReference type="STRING" id="1562698.DESAMIL20_53"/>
<protein>
    <submittedName>
        <fullName evidence="2">Uncharacterized protein</fullName>
    </submittedName>
</protein>
<proteinExistence type="predicted"/>
<dbReference type="AlphaFoldDB" id="A0A1X4XZI1"/>
<feature type="transmembrane region" description="Helical" evidence="1">
    <location>
        <begin position="30"/>
        <end position="47"/>
    </location>
</feature>
<organism evidence="2 3">
    <name type="scientific">Desulfurella amilsii</name>
    <dbReference type="NCBI Taxonomy" id="1562698"/>
    <lineage>
        <taxon>Bacteria</taxon>
        <taxon>Pseudomonadati</taxon>
        <taxon>Campylobacterota</taxon>
        <taxon>Desulfurellia</taxon>
        <taxon>Desulfurellales</taxon>
        <taxon>Desulfurellaceae</taxon>
        <taxon>Desulfurella</taxon>
    </lineage>
</organism>
<feature type="transmembrane region" description="Helical" evidence="1">
    <location>
        <begin position="59"/>
        <end position="78"/>
    </location>
</feature>
<accession>A0A1X4XZI1</accession>
<keyword evidence="1" id="KW-1133">Transmembrane helix</keyword>
<gene>
    <name evidence="2" type="ORF">DESAMIL20_53</name>
</gene>
<keyword evidence="3" id="KW-1185">Reference proteome</keyword>
<feature type="transmembrane region" description="Helical" evidence="1">
    <location>
        <begin position="84"/>
        <end position="107"/>
    </location>
</feature>
<evidence type="ECO:0000313" key="3">
    <source>
        <dbReference type="Proteomes" id="UP000194141"/>
    </source>
</evidence>
<evidence type="ECO:0000313" key="2">
    <source>
        <dbReference type="EMBL" id="OSS42945.1"/>
    </source>
</evidence>
<keyword evidence="1" id="KW-0472">Membrane</keyword>